<name>A0A371HFA7_MUCPR</name>
<reference evidence="1" key="1">
    <citation type="submission" date="2018-05" db="EMBL/GenBank/DDBJ databases">
        <title>Draft genome of Mucuna pruriens seed.</title>
        <authorList>
            <person name="Nnadi N.E."/>
            <person name="Vos R."/>
            <person name="Hasami M.H."/>
            <person name="Devisetty U.K."/>
            <person name="Aguiy J.C."/>
        </authorList>
    </citation>
    <scope>NUCLEOTIDE SEQUENCE [LARGE SCALE GENOMIC DNA]</scope>
    <source>
        <strain evidence="1">JCA_2017</strain>
    </source>
</reference>
<dbReference type="AlphaFoldDB" id="A0A371HFA7"/>
<dbReference type="EMBL" id="QJKJ01002758">
    <property type="protein sequence ID" value="RDY01476.1"/>
    <property type="molecule type" value="Genomic_DNA"/>
</dbReference>
<sequence>MKLGRNFKRCFSLHLESNQYWHNMWRDDQEGILKQSICYHRAYGFQHLPLLLRLKGALQLFIGRSAHKLGSKHLQTSTHVTSEQGTKVEGKEVEHARHDNKALKAQISTLATLMT</sequence>
<feature type="non-terminal residue" evidence="1">
    <location>
        <position position="1"/>
    </location>
</feature>
<comment type="caution">
    <text evidence="1">The sequence shown here is derived from an EMBL/GenBank/DDBJ whole genome shotgun (WGS) entry which is preliminary data.</text>
</comment>
<evidence type="ECO:0000313" key="2">
    <source>
        <dbReference type="Proteomes" id="UP000257109"/>
    </source>
</evidence>
<gene>
    <name evidence="1" type="ORF">CR513_15189</name>
</gene>
<accession>A0A371HFA7</accession>
<proteinExistence type="predicted"/>
<protein>
    <submittedName>
        <fullName evidence="1">Uncharacterized protein</fullName>
    </submittedName>
</protein>
<organism evidence="1 2">
    <name type="scientific">Mucuna pruriens</name>
    <name type="common">Velvet bean</name>
    <name type="synonym">Dolichos pruriens</name>
    <dbReference type="NCBI Taxonomy" id="157652"/>
    <lineage>
        <taxon>Eukaryota</taxon>
        <taxon>Viridiplantae</taxon>
        <taxon>Streptophyta</taxon>
        <taxon>Embryophyta</taxon>
        <taxon>Tracheophyta</taxon>
        <taxon>Spermatophyta</taxon>
        <taxon>Magnoliopsida</taxon>
        <taxon>eudicotyledons</taxon>
        <taxon>Gunneridae</taxon>
        <taxon>Pentapetalae</taxon>
        <taxon>rosids</taxon>
        <taxon>fabids</taxon>
        <taxon>Fabales</taxon>
        <taxon>Fabaceae</taxon>
        <taxon>Papilionoideae</taxon>
        <taxon>50 kb inversion clade</taxon>
        <taxon>NPAAA clade</taxon>
        <taxon>indigoferoid/millettioid clade</taxon>
        <taxon>Phaseoleae</taxon>
        <taxon>Mucuna</taxon>
    </lineage>
</organism>
<keyword evidence="2" id="KW-1185">Reference proteome</keyword>
<dbReference type="Proteomes" id="UP000257109">
    <property type="component" value="Unassembled WGS sequence"/>
</dbReference>
<evidence type="ECO:0000313" key="1">
    <source>
        <dbReference type="EMBL" id="RDY01476.1"/>
    </source>
</evidence>